<evidence type="ECO:0000256" key="2">
    <source>
        <dbReference type="ARBA" id="ARBA00023145"/>
    </source>
</evidence>
<keyword evidence="1" id="KW-0210">Decarboxylase</keyword>
<evidence type="ECO:0000256" key="1">
    <source>
        <dbReference type="ARBA" id="ARBA00022793"/>
    </source>
</evidence>
<dbReference type="Pfam" id="PF02666">
    <property type="entry name" value="PS_Dcarbxylase"/>
    <property type="match status" value="1"/>
</dbReference>
<gene>
    <name evidence="5" type="ORF">ATZ35_06855</name>
</gene>
<name>A0A0U2LVP7_9ENTE</name>
<evidence type="ECO:0000313" key="6">
    <source>
        <dbReference type="Proteomes" id="UP000067523"/>
    </source>
</evidence>
<dbReference type="GO" id="GO:0008654">
    <property type="term" value="P:phospholipid biosynthetic process"/>
    <property type="evidence" value="ECO:0007669"/>
    <property type="project" value="InterPro"/>
</dbReference>
<keyword evidence="4" id="KW-0670">Pyruvate</keyword>
<dbReference type="InterPro" id="IPR003817">
    <property type="entry name" value="PS_Dcarbxylase"/>
</dbReference>
<dbReference type="Proteomes" id="UP000067523">
    <property type="component" value="Chromosome"/>
</dbReference>
<keyword evidence="6" id="KW-1185">Reference proteome</keyword>
<dbReference type="STRING" id="118060.ATZ35_06855"/>
<dbReference type="AlphaFoldDB" id="A0A0U2LVP7"/>
<keyword evidence="2" id="KW-0865">Zymogen</keyword>
<evidence type="ECO:0000313" key="5">
    <source>
        <dbReference type="EMBL" id="ALS36885.1"/>
    </source>
</evidence>
<dbReference type="RefSeq" id="WP_208930103.1">
    <property type="nucleotide sequence ID" value="NZ_CP013655.1"/>
</dbReference>
<evidence type="ECO:0000256" key="4">
    <source>
        <dbReference type="ARBA" id="ARBA00023317"/>
    </source>
</evidence>
<dbReference type="PANTHER" id="PTHR10067">
    <property type="entry name" value="PHOSPHATIDYLSERINE DECARBOXYLASE"/>
    <property type="match status" value="1"/>
</dbReference>
<dbReference type="EMBL" id="CP013655">
    <property type="protein sequence ID" value="ALS36885.1"/>
    <property type="molecule type" value="Genomic_DNA"/>
</dbReference>
<evidence type="ECO:0000256" key="3">
    <source>
        <dbReference type="ARBA" id="ARBA00023239"/>
    </source>
</evidence>
<reference evidence="6" key="1">
    <citation type="submission" date="2015-12" db="EMBL/GenBank/DDBJ databases">
        <authorList>
            <person name="Lauer A."/>
            <person name="Humrighouse B."/>
            <person name="Loparev V."/>
            <person name="Shewmaker P.L."/>
            <person name="Whitney A.M."/>
            <person name="McLaughlin R.W."/>
        </authorList>
    </citation>
    <scope>NUCLEOTIDE SEQUENCE [LARGE SCALE GENOMIC DNA]</scope>
    <source>
        <strain evidence="6">LMG 26678</strain>
    </source>
</reference>
<dbReference type="KEGG" id="erx:ATZ35_06855"/>
<dbReference type="GO" id="GO:0004609">
    <property type="term" value="F:phosphatidylserine decarboxylase activity"/>
    <property type="evidence" value="ECO:0007669"/>
    <property type="project" value="InterPro"/>
</dbReference>
<sequence>MERQFKTKRITENNNWSLNFLYKNPLGRCLLKVIIQPPLTKLAGVYLNSSLSKGMINRFIKKNSLKMEDYKPMSYTSFNHFFMREIKPAARVLFQDRGSLSAPCDGKVTVYPISDKQTFKVKHSEYALSELLDSTSLAEKWQGGCAVIFRLTPDDYHHYYFIDEGTIVAHQKIAGVFHTVQPIAIHSQPVFSTNAREVTVIETKNFGEIVQIEVGALMVGKIKNVKTSGNCQRFEKKGWFEFGGSTVILLFQKNQVIIDPEIWVNTEQNLETIVKFGQVVGKKMEESHE</sequence>
<accession>A0A0U2LVP7</accession>
<proteinExistence type="predicted"/>
<dbReference type="PANTHER" id="PTHR10067:SF17">
    <property type="entry name" value="PHOSPHATIDYLSERINE DECARBOXYLASE PROENZYME 2"/>
    <property type="match status" value="1"/>
</dbReference>
<keyword evidence="3" id="KW-0456">Lyase</keyword>
<protein>
    <submittedName>
        <fullName evidence="5">Phosphatidylserine decarboxylase</fullName>
    </submittedName>
</protein>
<organism evidence="5 6">
    <name type="scientific">Enterococcus rotai</name>
    <dbReference type="NCBI Taxonomy" id="118060"/>
    <lineage>
        <taxon>Bacteria</taxon>
        <taxon>Bacillati</taxon>
        <taxon>Bacillota</taxon>
        <taxon>Bacilli</taxon>
        <taxon>Lactobacillales</taxon>
        <taxon>Enterococcaceae</taxon>
        <taxon>Enterococcus</taxon>
    </lineage>
</organism>